<gene>
    <name evidence="2" type="primary">WBGene00272874</name>
    <name evidence="3" type="synonym">WBGene00278571</name>
</gene>
<dbReference type="EnsemblMetazoa" id="PPA40202.1">
    <property type="protein sequence ID" value="PPA40202.1"/>
    <property type="gene ID" value="WBGene00278571"/>
</dbReference>
<accession>A0A2A6BDE9</accession>
<evidence type="ECO:0000256" key="1">
    <source>
        <dbReference type="SAM" id="MobiDB-lite"/>
    </source>
</evidence>
<reference evidence="4" key="1">
    <citation type="journal article" date="2008" name="Nat. Genet.">
        <title>The Pristionchus pacificus genome provides a unique perspective on nematode lifestyle and parasitism.</title>
        <authorList>
            <person name="Dieterich C."/>
            <person name="Clifton S.W."/>
            <person name="Schuster L.N."/>
            <person name="Chinwalla A."/>
            <person name="Delehaunty K."/>
            <person name="Dinkelacker I."/>
            <person name="Fulton L."/>
            <person name="Fulton R."/>
            <person name="Godfrey J."/>
            <person name="Minx P."/>
            <person name="Mitreva M."/>
            <person name="Roeseler W."/>
            <person name="Tian H."/>
            <person name="Witte H."/>
            <person name="Yang S.P."/>
            <person name="Wilson R.K."/>
            <person name="Sommer R.J."/>
        </authorList>
    </citation>
    <scope>NUCLEOTIDE SEQUENCE [LARGE SCALE GENOMIC DNA]</scope>
    <source>
        <strain evidence="4">PS312</strain>
    </source>
</reference>
<accession>A0A4X3NY26</accession>
<sequence>MEDVEAHGCADGAQSATPADLSHANTRCADSGDSKWAENGGIGKNMATLILQWHGMQWNYSPSLVVIECGLGGLAGGLSGSTTTGATGAPAVTTTTAASG</sequence>
<dbReference type="AlphaFoldDB" id="A0A2A6BDE9"/>
<evidence type="ECO:0000313" key="4">
    <source>
        <dbReference type="Proteomes" id="UP000005239"/>
    </source>
</evidence>
<evidence type="ECO:0000313" key="2">
    <source>
        <dbReference type="EnsemblMetazoa" id="PPA34505.1"/>
    </source>
</evidence>
<keyword evidence="4" id="KW-1185">Reference proteome</keyword>
<evidence type="ECO:0000313" key="3">
    <source>
        <dbReference type="EnsemblMetazoa" id="PPA40202.1"/>
    </source>
</evidence>
<proteinExistence type="predicted"/>
<protein>
    <submittedName>
        <fullName evidence="2">Uncharacterized protein</fullName>
    </submittedName>
</protein>
<name>A0A2A6BDE9_PRIPA</name>
<feature type="region of interest" description="Disordered" evidence="1">
    <location>
        <begin position="1"/>
        <end position="35"/>
    </location>
</feature>
<feature type="region of interest" description="Disordered" evidence="1">
    <location>
        <begin position="80"/>
        <end position="100"/>
    </location>
</feature>
<dbReference type="Proteomes" id="UP000005239">
    <property type="component" value="Unassembled WGS sequence"/>
</dbReference>
<organism evidence="2 4">
    <name type="scientific">Pristionchus pacificus</name>
    <name type="common">Parasitic nematode worm</name>
    <dbReference type="NCBI Taxonomy" id="54126"/>
    <lineage>
        <taxon>Eukaryota</taxon>
        <taxon>Metazoa</taxon>
        <taxon>Ecdysozoa</taxon>
        <taxon>Nematoda</taxon>
        <taxon>Chromadorea</taxon>
        <taxon>Rhabditida</taxon>
        <taxon>Rhabditina</taxon>
        <taxon>Diplogasteromorpha</taxon>
        <taxon>Diplogasteroidea</taxon>
        <taxon>Neodiplogasteridae</taxon>
        <taxon>Pristionchus</taxon>
    </lineage>
</organism>
<reference evidence="2" key="2">
    <citation type="submission" date="2022-06" db="UniProtKB">
        <authorList>
            <consortium name="EnsemblMetazoa"/>
        </authorList>
    </citation>
    <scope>IDENTIFICATION</scope>
    <source>
        <strain evidence="2">PS312</strain>
    </source>
</reference>
<dbReference type="EnsemblMetazoa" id="PPA34505.1">
    <property type="protein sequence ID" value="PPA34505.1"/>
    <property type="gene ID" value="WBGene00272874"/>
</dbReference>